<dbReference type="OrthoDB" id="981203at2"/>
<dbReference type="InterPro" id="IPR038158">
    <property type="entry name" value="H-NOX_domain_sf"/>
</dbReference>
<protein>
    <submittedName>
        <fullName evidence="1">Heme NO-binding protein</fullName>
    </submittedName>
</protein>
<keyword evidence="2" id="KW-1185">Reference proteome</keyword>
<dbReference type="GO" id="GO:0020037">
    <property type="term" value="F:heme binding"/>
    <property type="evidence" value="ECO:0007669"/>
    <property type="project" value="InterPro"/>
</dbReference>
<evidence type="ECO:0000313" key="2">
    <source>
        <dbReference type="Proteomes" id="UP000309747"/>
    </source>
</evidence>
<dbReference type="InterPro" id="IPR024096">
    <property type="entry name" value="NO_sig/Golgi_transp_ligand-bd"/>
</dbReference>
<comment type="caution">
    <text evidence="1">The sequence shown here is derived from an EMBL/GenBank/DDBJ whole genome shotgun (WGS) entry which is preliminary data.</text>
</comment>
<gene>
    <name evidence="1" type="ORF">FA743_00570</name>
</gene>
<evidence type="ECO:0000313" key="1">
    <source>
        <dbReference type="EMBL" id="TJZ93803.1"/>
    </source>
</evidence>
<accession>A0A4U0REE5</accession>
<dbReference type="Gene3D" id="3.90.1520.10">
    <property type="entry name" value="H-NOX domain"/>
    <property type="match status" value="1"/>
</dbReference>
<sequence>MNRLIHRTITEFLRSTYGEDFAQMIRDDRRSMAAPETPVTGFATAGLAFAAERLSKPLPDLYEDLGAWLTRIEPIRRLLRFSGRDFDDFLLRLDELPGRARLVLPVVDVPLLQVDVDDGAIWLTPSRPEIGWQHILVGLLRGMADDYGALCLISVHETAIRVDICDHSFAEGRQFTLYGSPGPGIVP</sequence>
<dbReference type="AlphaFoldDB" id="A0A4U0REE5"/>
<dbReference type="SUPFAM" id="SSF111126">
    <property type="entry name" value="Ligand-binding domain in the NO signalling and Golgi transport"/>
    <property type="match status" value="1"/>
</dbReference>
<organism evidence="1 2">
    <name type="scientific">Paracoccus gahaiensis</name>
    <dbReference type="NCBI Taxonomy" id="1706839"/>
    <lineage>
        <taxon>Bacteria</taxon>
        <taxon>Pseudomonadati</taxon>
        <taxon>Pseudomonadota</taxon>
        <taxon>Alphaproteobacteria</taxon>
        <taxon>Rhodobacterales</taxon>
        <taxon>Paracoccaceae</taxon>
        <taxon>Paracoccus</taxon>
    </lineage>
</organism>
<dbReference type="EMBL" id="SUNI01000001">
    <property type="protein sequence ID" value="TJZ93803.1"/>
    <property type="molecule type" value="Genomic_DNA"/>
</dbReference>
<dbReference type="RefSeq" id="WP_136883943.1">
    <property type="nucleotide sequence ID" value="NZ_SUNI01000001.1"/>
</dbReference>
<dbReference type="Proteomes" id="UP000309747">
    <property type="component" value="Unassembled WGS sequence"/>
</dbReference>
<name>A0A4U0REE5_9RHOB</name>
<proteinExistence type="predicted"/>
<reference evidence="1 2" key="1">
    <citation type="submission" date="2019-04" db="EMBL/GenBank/DDBJ databases">
        <authorList>
            <person name="Li J."/>
        </authorList>
    </citation>
    <scope>NUCLEOTIDE SEQUENCE [LARGE SCALE GENOMIC DNA]</scope>
    <source>
        <strain evidence="1 2">KCTC 42687</strain>
    </source>
</reference>